<evidence type="ECO:0000256" key="4">
    <source>
        <dbReference type="ARBA" id="ARBA00022764"/>
    </source>
</evidence>
<dbReference type="AlphaFoldDB" id="A0A1H0LCD3"/>
<dbReference type="GO" id="GO:0030288">
    <property type="term" value="C:outer membrane-bounded periplasmic space"/>
    <property type="evidence" value="ECO:0007669"/>
    <property type="project" value="TreeGrafter"/>
</dbReference>
<evidence type="ECO:0000313" key="9">
    <source>
        <dbReference type="Proteomes" id="UP000199075"/>
    </source>
</evidence>
<dbReference type="Pfam" id="PF17188">
    <property type="entry name" value="MucB_RseB_C"/>
    <property type="match status" value="1"/>
</dbReference>
<protein>
    <submittedName>
        <fullName evidence="8">Sigma E regulatory protein, MucB/RseB</fullName>
    </submittedName>
</protein>
<feature type="signal peptide" evidence="5">
    <location>
        <begin position="1"/>
        <end position="24"/>
    </location>
</feature>
<reference evidence="9" key="1">
    <citation type="submission" date="2016-10" db="EMBL/GenBank/DDBJ databases">
        <authorList>
            <person name="Varghese N."/>
            <person name="Submissions S."/>
        </authorList>
    </citation>
    <scope>NUCLEOTIDE SEQUENCE [LARGE SCALE GENOMIC DNA]</scope>
    <source>
        <strain evidence="9">CGMCC 1.6444</strain>
    </source>
</reference>
<dbReference type="Gene3D" id="2.50.20.10">
    <property type="entry name" value="Lipoprotein localisation LolA/LolB/LppX"/>
    <property type="match status" value="1"/>
</dbReference>
<organism evidence="8 9">
    <name type="scientific">Halomonas shengliensis</name>
    <dbReference type="NCBI Taxonomy" id="419597"/>
    <lineage>
        <taxon>Bacteria</taxon>
        <taxon>Pseudomonadati</taxon>
        <taxon>Pseudomonadota</taxon>
        <taxon>Gammaproteobacteria</taxon>
        <taxon>Oceanospirillales</taxon>
        <taxon>Halomonadaceae</taxon>
        <taxon>Halomonas</taxon>
    </lineage>
</organism>
<feature type="domain" description="MucB/RseB N-terminal" evidence="6">
    <location>
        <begin position="48"/>
        <end position="210"/>
    </location>
</feature>
<dbReference type="InterPro" id="IPR033434">
    <property type="entry name" value="MucB/RseB_N"/>
</dbReference>
<proteinExistence type="inferred from homology"/>
<dbReference type="GO" id="GO:0032885">
    <property type="term" value="P:regulation of polysaccharide biosynthetic process"/>
    <property type="evidence" value="ECO:0007669"/>
    <property type="project" value="TreeGrafter"/>
</dbReference>
<keyword evidence="4" id="KW-0574">Periplasm</keyword>
<dbReference type="STRING" id="419597.SAMN04487957_10986"/>
<dbReference type="PANTHER" id="PTHR38782">
    <property type="match status" value="1"/>
</dbReference>
<feature type="chain" id="PRO_5011770579" evidence="5">
    <location>
        <begin position="25"/>
        <end position="330"/>
    </location>
</feature>
<evidence type="ECO:0000256" key="5">
    <source>
        <dbReference type="SAM" id="SignalP"/>
    </source>
</evidence>
<comment type="subcellular location">
    <subcellularLocation>
        <location evidence="1">Periplasm</location>
    </subcellularLocation>
</comment>
<dbReference type="InterPro" id="IPR038484">
    <property type="entry name" value="MucB/RseB_C_sf"/>
</dbReference>
<accession>A0A1H0LCD3</accession>
<evidence type="ECO:0000256" key="3">
    <source>
        <dbReference type="ARBA" id="ARBA00022729"/>
    </source>
</evidence>
<dbReference type="EMBL" id="FNIV01000009">
    <property type="protein sequence ID" value="SDO65610.1"/>
    <property type="molecule type" value="Genomic_DNA"/>
</dbReference>
<sequence>MRAVRRCLPGFLSLLFLAVPPALALEVAPDAERFDCRRLEAAASPETALEWFERSLWAGHCYAYEAQAVRIGFDGVRTLVLSHSVHDGTERGLARFLDGPPMAFERRSRIGRLNGVEAGALPPTPAGALPPTPAGAAAHVDDHYRLSLGGEERIANRRARRLDIAPLDSFRYGKRLWLDVATGLTLKQSLLDETGRAVETFQLTSLERPRLHAGEVKIDPVQAPSEDPWRLGWLPKGFTAQPVETRSARHGGAVTHRLYSDGLSTLSLFVSPLEGIEPLAPGLHRLGVSHAVVRHRELGGRQRQVVVMGEMPPRVLLRVADALSWRSPAS</sequence>
<dbReference type="PIRSF" id="PIRSF005427">
    <property type="entry name" value="RseB"/>
    <property type="match status" value="1"/>
</dbReference>
<dbReference type="PANTHER" id="PTHR38782:SF1">
    <property type="entry name" value="SIGMA-E FACTOR REGULATORY PROTEIN RSEB"/>
    <property type="match status" value="1"/>
</dbReference>
<dbReference type="Gene3D" id="3.30.200.100">
    <property type="entry name" value="MucB/RseB, C-terminal domain"/>
    <property type="match status" value="1"/>
</dbReference>
<gene>
    <name evidence="8" type="ORF">SAMN04487957_10986</name>
</gene>
<dbReference type="Pfam" id="PF03888">
    <property type="entry name" value="MucB_RseB"/>
    <property type="match status" value="1"/>
</dbReference>
<keyword evidence="3 5" id="KW-0732">Signal</keyword>
<evidence type="ECO:0000256" key="1">
    <source>
        <dbReference type="ARBA" id="ARBA00004418"/>
    </source>
</evidence>
<comment type="similarity">
    <text evidence="2">Belongs to the RseB family.</text>
</comment>
<dbReference type="Proteomes" id="UP000199075">
    <property type="component" value="Unassembled WGS sequence"/>
</dbReference>
<evidence type="ECO:0000313" key="8">
    <source>
        <dbReference type="EMBL" id="SDO65610.1"/>
    </source>
</evidence>
<evidence type="ECO:0000259" key="7">
    <source>
        <dbReference type="Pfam" id="PF17188"/>
    </source>
</evidence>
<dbReference type="OrthoDB" id="7067274at2"/>
<evidence type="ECO:0000259" key="6">
    <source>
        <dbReference type="Pfam" id="PF03888"/>
    </source>
</evidence>
<name>A0A1H0LCD3_9GAMM</name>
<dbReference type="CDD" id="cd16327">
    <property type="entry name" value="RseB"/>
    <property type="match status" value="1"/>
</dbReference>
<dbReference type="GO" id="GO:0045152">
    <property type="term" value="F:antisigma factor binding"/>
    <property type="evidence" value="ECO:0007669"/>
    <property type="project" value="TreeGrafter"/>
</dbReference>
<dbReference type="InterPro" id="IPR005588">
    <property type="entry name" value="MucB_RseB"/>
</dbReference>
<dbReference type="InterPro" id="IPR033436">
    <property type="entry name" value="MucB/RseB_C"/>
</dbReference>
<evidence type="ECO:0000256" key="2">
    <source>
        <dbReference type="ARBA" id="ARBA00008150"/>
    </source>
</evidence>
<dbReference type="RefSeq" id="WP_089680094.1">
    <property type="nucleotide sequence ID" value="NZ_FNIV01000009.1"/>
</dbReference>
<feature type="domain" description="MucB/RseB C-terminal" evidence="7">
    <location>
        <begin position="225"/>
        <end position="323"/>
    </location>
</feature>
<keyword evidence="9" id="KW-1185">Reference proteome</keyword>